<feature type="region of interest" description="Disordered" evidence="1">
    <location>
        <begin position="127"/>
        <end position="152"/>
    </location>
</feature>
<protein>
    <submittedName>
        <fullName evidence="3">Uncharacterized protein</fullName>
    </submittedName>
</protein>
<organism evidence="3 4">
    <name type="scientific">Haemaphysalis longicornis</name>
    <name type="common">Bush tick</name>
    <dbReference type="NCBI Taxonomy" id="44386"/>
    <lineage>
        <taxon>Eukaryota</taxon>
        <taxon>Metazoa</taxon>
        <taxon>Ecdysozoa</taxon>
        <taxon>Arthropoda</taxon>
        <taxon>Chelicerata</taxon>
        <taxon>Arachnida</taxon>
        <taxon>Acari</taxon>
        <taxon>Parasitiformes</taxon>
        <taxon>Ixodida</taxon>
        <taxon>Ixodoidea</taxon>
        <taxon>Ixodidae</taxon>
        <taxon>Haemaphysalinae</taxon>
        <taxon>Haemaphysalis</taxon>
    </lineage>
</organism>
<accession>A0A9J6H630</accession>
<keyword evidence="2" id="KW-1133">Transmembrane helix</keyword>
<dbReference type="EMBL" id="JABSTR010000011">
    <property type="protein sequence ID" value="KAH9382279.1"/>
    <property type="molecule type" value="Genomic_DNA"/>
</dbReference>
<sequence>MSSQSHAYCAAPIIIMNYYSGLQSKSNLQGHRNIHTGGHIITPSQGIKILGVTFQPAKKNTTTNNKVKTMTDQVTQTLKRISKKRGMGESDTLRLVLAFIISRIIYALSYAQFLPLELKKLDSSQETLRSSSKSTSQLFEKQTTFSRSRQRS</sequence>
<keyword evidence="4" id="KW-1185">Reference proteome</keyword>
<dbReference type="AlphaFoldDB" id="A0A9J6H630"/>
<name>A0A9J6H630_HAELO</name>
<dbReference type="Proteomes" id="UP000821853">
    <property type="component" value="Chromosome 9"/>
</dbReference>
<proteinExistence type="predicted"/>
<keyword evidence="2" id="KW-0812">Transmembrane</keyword>
<comment type="caution">
    <text evidence="3">The sequence shown here is derived from an EMBL/GenBank/DDBJ whole genome shotgun (WGS) entry which is preliminary data.</text>
</comment>
<evidence type="ECO:0000313" key="4">
    <source>
        <dbReference type="Proteomes" id="UP000821853"/>
    </source>
</evidence>
<feature type="transmembrane region" description="Helical" evidence="2">
    <location>
        <begin position="93"/>
        <end position="113"/>
    </location>
</feature>
<keyword evidence="2" id="KW-0472">Membrane</keyword>
<dbReference type="VEuPathDB" id="VectorBase:HLOH_046522"/>
<gene>
    <name evidence="3" type="ORF">HPB48_013538</name>
</gene>
<reference evidence="3 4" key="1">
    <citation type="journal article" date="2020" name="Cell">
        <title>Large-Scale Comparative Analyses of Tick Genomes Elucidate Their Genetic Diversity and Vector Capacities.</title>
        <authorList>
            <consortium name="Tick Genome and Microbiome Consortium (TIGMIC)"/>
            <person name="Jia N."/>
            <person name="Wang J."/>
            <person name="Shi W."/>
            <person name="Du L."/>
            <person name="Sun Y."/>
            <person name="Zhan W."/>
            <person name="Jiang J.F."/>
            <person name="Wang Q."/>
            <person name="Zhang B."/>
            <person name="Ji P."/>
            <person name="Bell-Sakyi L."/>
            <person name="Cui X.M."/>
            <person name="Yuan T.T."/>
            <person name="Jiang B.G."/>
            <person name="Yang W.F."/>
            <person name="Lam T.T."/>
            <person name="Chang Q.C."/>
            <person name="Ding S.J."/>
            <person name="Wang X.J."/>
            <person name="Zhu J.G."/>
            <person name="Ruan X.D."/>
            <person name="Zhao L."/>
            <person name="Wei J.T."/>
            <person name="Ye R.Z."/>
            <person name="Que T.C."/>
            <person name="Du C.H."/>
            <person name="Zhou Y.H."/>
            <person name="Cheng J.X."/>
            <person name="Dai P.F."/>
            <person name="Guo W.B."/>
            <person name="Han X.H."/>
            <person name="Huang E.J."/>
            <person name="Li L.F."/>
            <person name="Wei W."/>
            <person name="Gao Y.C."/>
            <person name="Liu J.Z."/>
            <person name="Shao H.Z."/>
            <person name="Wang X."/>
            <person name="Wang C.C."/>
            <person name="Yang T.C."/>
            <person name="Huo Q.B."/>
            <person name="Li W."/>
            <person name="Chen H.Y."/>
            <person name="Chen S.E."/>
            <person name="Zhou L.G."/>
            <person name="Ni X.B."/>
            <person name="Tian J.H."/>
            <person name="Sheng Y."/>
            <person name="Liu T."/>
            <person name="Pan Y.S."/>
            <person name="Xia L.Y."/>
            <person name="Li J."/>
            <person name="Zhao F."/>
            <person name="Cao W.C."/>
        </authorList>
    </citation>
    <scope>NUCLEOTIDE SEQUENCE [LARGE SCALE GENOMIC DNA]</scope>
    <source>
        <strain evidence="3">HaeL-2018</strain>
    </source>
</reference>
<evidence type="ECO:0000256" key="1">
    <source>
        <dbReference type="SAM" id="MobiDB-lite"/>
    </source>
</evidence>
<evidence type="ECO:0000256" key="2">
    <source>
        <dbReference type="SAM" id="Phobius"/>
    </source>
</evidence>
<evidence type="ECO:0000313" key="3">
    <source>
        <dbReference type="EMBL" id="KAH9382279.1"/>
    </source>
</evidence>